<dbReference type="AlphaFoldDB" id="A0A1W1CIA5"/>
<name>A0A1W1CIA5_9ZZZZ</name>
<gene>
    <name evidence="1" type="ORF">MNB_SV-10-1430</name>
</gene>
<proteinExistence type="predicted"/>
<accession>A0A1W1CIA5</accession>
<evidence type="ECO:0000313" key="1">
    <source>
        <dbReference type="EMBL" id="SFV65427.1"/>
    </source>
</evidence>
<dbReference type="EMBL" id="FPHL01000039">
    <property type="protein sequence ID" value="SFV65427.1"/>
    <property type="molecule type" value="Genomic_DNA"/>
</dbReference>
<reference evidence="1" key="1">
    <citation type="submission" date="2016-10" db="EMBL/GenBank/DDBJ databases">
        <authorList>
            <person name="de Groot N.N."/>
        </authorList>
    </citation>
    <scope>NUCLEOTIDE SEQUENCE</scope>
</reference>
<organism evidence="1">
    <name type="scientific">hydrothermal vent metagenome</name>
    <dbReference type="NCBI Taxonomy" id="652676"/>
    <lineage>
        <taxon>unclassified sequences</taxon>
        <taxon>metagenomes</taxon>
        <taxon>ecological metagenomes</taxon>
    </lineage>
</organism>
<protein>
    <recommendedName>
        <fullName evidence="2">Lipoprotein</fullName>
    </recommendedName>
</protein>
<evidence type="ECO:0008006" key="2">
    <source>
        <dbReference type="Google" id="ProtNLM"/>
    </source>
</evidence>
<sequence>MRYLKYFIIFLVSWSLWGCSEPSYSRQNSAYIVLKTPTFKYADMGFLYENSDAVKAEIYSSGQALMTLKISKDSVCMSRLKCMSKNAFNAQVLSRDYPKDIAENIFRGKPVFSGVNMTKKSNGFTQTIKNPGKYNIEYRVLNNEILFRDTINEILIKVIKQ</sequence>